<dbReference type="AlphaFoldDB" id="A0A7W7HXI1"/>
<dbReference type="Proteomes" id="UP000578112">
    <property type="component" value="Unassembled WGS sequence"/>
</dbReference>
<proteinExistence type="predicted"/>
<gene>
    <name evidence="1" type="ORF">BJ971_003112</name>
</gene>
<comment type="caution">
    <text evidence="1">The sequence shown here is derived from an EMBL/GenBank/DDBJ whole genome shotgun (WGS) entry which is preliminary data.</text>
</comment>
<keyword evidence="2" id="KW-1185">Reference proteome</keyword>
<dbReference type="EMBL" id="JACHNH010000001">
    <property type="protein sequence ID" value="MBB4762556.1"/>
    <property type="molecule type" value="Genomic_DNA"/>
</dbReference>
<name>A0A7W7HXI1_9ACTN</name>
<evidence type="ECO:0000313" key="2">
    <source>
        <dbReference type="Proteomes" id="UP000578112"/>
    </source>
</evidence>
<evidence type="ECO:0000313" key="1">
    <source>
        <dbReference type="EMBL" id="MBB4762556.1"/>
    </source>
</evidence>
<protein>
    <submittedName>
        <fullName evidence="1">Multidrug efflux pump subunit AcrA (Membrane-fusion protein)</fullName>
    </submittedName>
</protein>
<organism evidence="1 2">
    <name type="scientific">Actinoplanes digitatis</name>
    <dbReference type="NCBI Taxonomy" id="1868"/>
    <lineage>
        <taxon>Bacteria</taxon>
        <taxon>Bacillati</taxon>
        <taxon>Actinomycetota</taxon>
        <taxon>Actinomycetes</taxon>
        <taxon>Micromonosporales</taxon>
        <taxon>Micromonosporaceae</taxon>
        <taxon>Actinoplanes</taxon>
    </lineage>
</organism>
<accession>A0A7W7HXI1</accession>
<sequence length="210" mass="23528">MDAPLVAALSSVGVAALTVGVNALTTITSLKTQRENTRATLDSQLALVHQQEQALRERSHGQELRERRAPIYGAIVEWTYALLAALADMTPERPQLERDRWHIERAVEEEIDLYVSDLVHIRFTALRALLIGVTQGSTSADSPLLSWTERDGTIIDTREGRTERLDDWPARDRLRQLATSRAIGLVAAIRAEMQGVGSSGYFYTYRLDRE</sequence>
<reference evidence="1 2" key="1">
    <citation type="submission" date="2020-08" db="EMBL/GenBank/DDBJ databases">
        <title>Sequencing the genomes of 1000 actinobacteria strains.</title>
        <authorList>
            <person name="Klenk H.-P."/>
        </authorList>
    </citation>
    <scope>NUCLEOTIDE SEQUENCE [LARGE SCALE GENOMIC DNA]</scope>
    <source>
        <strain evidence="1 2">DSM 43149</strain>
    </source>
</reference>
<dbReference type="RefSeq" id="WP_184993742.1">
    <property type="nucleotide sequence ID" value="NZ_BOMK01000012.1"/>
</dbReference>